<feature type="compositionally biased region" description="Gly residues" evidence="1">
    <location>
        <begin position="72"/>
        <end position="84"/>
    </location>
</feature>
<reference evidence="2" key="2">
    <citation type="submission" date="2014-03" db="EMBL/GenBank/DDBJ databases">
        <authorList>
            <person name="Genoscope - CEA"/>
        </authorList>
    </citation>
    <scope>NUCLEOTIDE SEQUENCE</scope>
</reference>
<dbReference type="PANTHER" id="PTHR15116">
    <property type="entry name" value="DNA-BINDING PROTEIN SATB FAMILY MEMBER"/>
    <property type="match status" value="1"/>
</dbReference>
<reference evidence="2" key="1">
    <citation type="journal article" date="2014" name="Nat. Commun.">
        <title>The rainbow trout genome provides novel insights into evolution after whole-genome duplication in vertebrates.</title>
        <authorList>
            <person name="Berthelot C."/>
            <person name="Brunet F."/>
            <person name="Chalopin D."/>
            <person name="Juanchich A."/>
            <person name="Bernard M."/>
            <person name="Noel B."/>
            <person name="Bento P."/>
            <person name="Da Silva C."/>
            <person name="Labadie K."/>
            <person name="Alberti A."/>
            <person name="Aury J.M."/>
            <person name="Louis A."/>
            <person name="Dehais P."/>
            <person name="Bardou P."/>
            <person name="Montfort J."/>
            <person name="Klopp C."/>
            <person name="Cabau C."/>
            <person name="Gaspin C."/>
            <person name="Thorgaard G.H."/>
            <person name="Boussaha M."/>
            <person name="Quillet E."/>
            <person name="Guyomard R."/>
            <person name="Galiana D."/>
            <person name="Bobe J."/>
            <person name="Volff J.N."/>
            <person name="Genet C."/>
            <person name="Wincker P."/>
            <person name="Jaillon O."/>
            <person name="Roest Crollius H."/>
            <person name="Guiguen Y."/>
        </authorList>
    </citation>
    <scope>NUCLEOTIDE SEQUENCE [LARGE SCALE GENOMIC DNA]</scope>
</reference>
<name>A0A060Y700_ONCMY</name>
<evidence type="ECO:0000313" key="3">
    <source>
        <dbReference type="Proteomes" id="UP000193380"/>
    </source>
</evidence>
<gene>
    <name evidence="2" type="ORF">GSONMT00053088001</name>
</gene>
<protein>
    <submittedName>
        <fullName evidence="2">Uncharacterized protein</fullName>
    </submittedName>
</protein>
<organism evidence="2 3">
    <name type="scientific">Oncorhynchus mykiss</name>
    <name type="common">Rainbow trout</name>
    <name type="synonym">Salmo gairdneri</name>
    <dbReference type="NCBI Taxonomy" id="8022"/>
    <lineage>
        <taxon>Eukaryota</taxon>
        <taxon>Metazoa</taxon>
        <taxon>Chordata</taxon>
        <taxon>Craniata</taxon>
        <taxon>Vertebrata</taxon>
        <taxon>Euteleostomi</taxon>
        <taxon>Actinopterygii</taxon>
        <taxon>Neopterygii</taxon>
        <taxon>Teleostei</taxon>
        <taxon>Protacanthopterygii</taxon>
        <taxon>Salmoniformes</taxon>
        <taxon>Salmonidae</taxon>
        <taxon>Salmoninae</taxon>
        <taxon>Oncorhynchus</taxon>
    </lineage>
</organism>
<dbReference type="GO" id="GO:0000978">
    <property type="term" value="F:RNA polymerase II cis-regulatory region sequence-specific DNA binding"/>
    <property type="evidence" value="ECO:0007669"/>
    <property type="project" value="TreeGrafter"/>
</dbReference>
<feature type="region of interest" description="Disordered" evidence="1">
    <location>
        <begin position="37"/>
        <end position="84"/>
    </location>
</feature>
<dbReference type="PaxDb" id="8022-A0A060Y700"/>
<proteinExistence type="predicted"/>
<dbReference type="PANTHER" id="PTHR15116:SF16">
    <property type="entry name" value="DEFECTIVE PROVENTRICULUS, ISOFORM A"/>
    <property type="match status" value="1"/>
</dbReference>
<sequence length="245" mass="27739">MIRRFLSLAQTERDAIYEQESNALQQHCTLLQRHSPLPQQHHQRLLTPRSQRPLQPQAGPRLPPRQPQSNGEGNGGRNGEGGEGFRVSQEAQGILQSFIQDVGLNPDEEAVHTLSAQLGLPKHTILSFFHCHHHSYTHQNYRHDYSEIHHNQLPSQKHRDQDLLFPTQPDRTTGEKEEGGAVDPTGQIGGEEEEDMEGEEVIEWEGGKELDVSTQTNTVVTLKEEEQHESNQSQPETTQPHDSDE</sequence>
<dbReference type="AlphaFoldDB" id="A0A060Y700"/>
<accession>A0A060Y700</accession>
<dbReference type="Gene3D" id="1.10.10.60">
    <property type="entry name" value="Homeodomain-like"/>
    <property type="match status" value="1"/>
</dbReference>
<dbReference type="STRING" id="8022.A0A060Y700"/>
<dbReference type="Proteomes" id="UP000193380">
    <property type="component" value="Unassembled WGS sequence"/>
</dbReference>
<feature type="region of interest" description="Disordered" evidence="1">
    <location>
        <begin position="166"/>
        <end position="245"/>
    </location>
</feature>
<dbReference type="GO" id="GO:0006338">
    <property type="term" value="P:chromatin remodeling"/>
    <property type="evidence" value="ECO:0007669"/>
    <property type="project" value="InterPro"/>
</dbReference>
<evidence type="ECO:0000256" key="1">
    <source>
        <dbReference type="SAM" id="MobiDB-lite"/>
    </source>
</evidence>
<dbReference type="GO" id="GO:0000981">
    <property type="term" value="F:DNA-binding transcription factor activity, RNA polymerase II-specific"/>
    <property type="evidence" value="ECO:0007669"/>
    <property type="project" value="TreeGrafter"/>
</dbReference>
<evidence type="ECO:0000313" key="2">
    <source>
        <dbReference type="EMBL" id="CDQ87531.1"/>
    </source>
</evidence>
<dbReference type="InterPro" id="IPR039673">
    <property type="entry name" value="SATB1/SATB2"/>
</dbReference>
<dbReference type="EMBL" id="FR907974">
    <property type="protein sequence ID" value="CDQ87531.1"/>
    <property type="molecule type" value="Genomic_DNA"/>
</dbReference>
<feature type="compositionally biased region" description="Acidic residues" evidence="1">
    <location>
        <begin position="190"/>
        <end position="203"/>
    </location>
</feature>